<evidence type="ECO:0000313" key="3">
    <source>
        <dbReference type="EMBL" id="RPB14983.1"/>
    </source>
</evidence>
<keyword evidence="2" id="KW-0732">Signal</keyword>
<dbReference type="Proteomes" id="UP000277580">
    <property type="component" value="Unassembled WGS sequence"/>
</dbReference>
<organism evidence="3 4">
    <name type="scientific">Morchella conica CCBAS932</name>
    <dbReference type="NCBI Taxonomy" id="1392247"/>
    <lineage>
        <taxon>Eukaryota</taxon>
        <taxon>Fungi</taxon>
        <taxon>Dikarya</taxon>
        <taxon>Ascomycota</taxon>
        <taxon>Pezizomycotina</taxon>
        <taxon>Pezizomycetes</taxon>
        <taxon>Pezizales</taxon>
        <taxon>Morchellaceae</taxon>
        <taxon>Morchella</taxon>
    </lineage>
</organism>
<feature type="signal peptide" evidence="2">
    <location>
        <begin position="1"/>
        <end position="20"/>
    </location>
</feature>
<gene>
    <name evidence="3" type="ORF">P167DRAFT_29111</name>
</gene>
<keyword evidence="4" id="KW-1185">Reference proteome</keyword>
<evidence type="ECO:0000256" key="1">
    <source>
        <dbReference type="SAM" id="MobiDB-lite"/>
    </source>
</evidence>
<feature type="chain" id="PRO_5018249437" description="Secreted protein" evidence="2">
    <location>
        <begin position="21"/>
        <end position="85"/>
    </location>
</feature>
<name>A0A3N4KWQ5_9PEZI</name>
<dbReference type="EMBL" id="ML119115">
    <property type="protein sequence ID" value="RPB14983.1"/>
    <property type="molecule type" value="Genomic_DNA"/>
</dbReference>
<proteinExistence type="predicted"/>
<reference evidence="3 4" key="1">
    <citation type="journal article" date="2018" name="Nat. Ecol. Evol.">
        <title>Pezizomycetes genomes reveal the molecular basis of ectomycorrhizal truffle lifestyle.</title>
        <authorList>
            <person name="Murat C."/>
            <person name="Payen T."/>
            <person name="Noel B."/>
            <person name="Kuo A."/>
            <person name="Morin E."/>
            <person name="Chen J."/>
            <person name="Kohler A."/>
            <person name="Krizsan K."/>
            <person name="Balestrini R."/>
            <person name="Da Silva C."/>
            <person name="Montanini B."/>
            <person name="Hainaut M."/>
            <person name="Levati E."/>
            <person name="Barry K.W."/>
            <person name="Belfiori B."/>
            <person name="Cichocki N."/>
            <person name="Clum A."/>
            <person name="Dockter R.B."/>
            <person name="Fauchery L."/>
            <person name="Guy J."/>
            <person name="Iotti M."/>
            <person name="Le Tacon F."/>
            <person name="Lindquist E.A."/>
            <person name="Lipzen A."/>
            <person name="Malagnac F."/>
            <person name="Mello A."/>
            <person name="Molinier V."/>
            <person name="Miyauchi S."/>
            <person name="Poulain J."/>
            <person name="Riccioni C."/>
            <person name="Rubini A."/>
            <person name="Sitrit Y."/>
            <person name="Splivallo R."/>
            <person name="Traeger S."/>
            <person name="Wang M."/>
            <person name="Zifcakova L."/>
            <person name="Wipf D."/>
            <person name="Zambonelli A."/>
            <person name="Paolocci F."/>
            <person name="Nowrousian M."/>
            <person name="Ottonello S."/>
            <person name="Baldrian P."/>
            <person name="Spatafora J.W."/>
            <person name="Henrissat B."/>
            <person name="Nagy L.G."/>
            <person name="Aury J.M."/>
            <person name="Wincker P."/>
            <person name="Grigoriev I.V."/>
            <person name="Bonfante P."/>
            <person name="Martin F.M."/>
        </authorList>
    </citation>
    <scope>NUCLEOTIDE SEQUENCE [LARGE SCALE GENOMIC DNA]</scope>
    <source>
        <strain evidence="3 4">CCBAS932</strain>
    </source>
</reference>
<evidence type="ECO:0008006" key="5">
    <source>
        <dbReference type="Google" id="ProtNLM"/>
    </source>
</evidence>
<evidence type="ECO:0000313" key="4">
    <source>
        <dbReference type="Proteomes" id="UP000277580"/>
    </source>
</evidence>
<dbReference type="AlphaFoldDB" id="A0A3N4KWQ5"/>
<dbReference type="InParanoid" id="A0A3N4KWQ5"/>
<feature type="region of interest" description="Disordered" evidence="1">
    <location>
        <begin position="20"/>
        <end position="70"/>
    </location>
</feature>
<protein>
    <recommendedName>
        <fullName evidence="5">Secreted protein</fullName>
    </recommendedName>
</protein>
<evidence type="ECO:0000256" key="2">
    <source>
        <dbReference type="SAM" id="SignalP"/>
    </source>
</evidence>
<sequence length="85" mass="9371">MDVHLCTVLTISCLVISSSSRMRTNPGKGRRRRTSVRQATKLSSPPIRQDSQWGWGGWRPRSTTTGAATGKKKNICGEKAKVTIE</sequence>
<accession>A0A3N4KWQ5</accession>